<evidence type="ECO:0000256" key="12">
    <source>
        <dbReference type="ARBA" id="ARBA00047979"/>
    </source>
</evidence>
<dbReference type="PANTHER" id="PTHR10896:SF65">
    <property type="entry name" value="GALACTOSYLGALACTOSYLXYLOSYLPROTEIN 3-BETA-GLUCURONOSYLTRANSFERASE 3"/>
    <property type="match status" value="1"/>
</dbReference>
<keyword evidence="10" id="KW-0325">Glycoprotein</keyword>
<keyword evidence="4 16" id="KW-0808">Transferase</keyword>
<dbReference type="GO" id="GO:0000139">
    <property type="term" value="C:Golgi membrane"/>
    <property type="evidence" value="ECO:0007669"/>
    <property type="project" value="UniProtKB-SubCell"/>
</dbReference>
<dbReference type="SUPFAM" id="SSF53448">
    <property type="entry name" value="Nucleotide-diphospho-sugar transferases"/>
    <property type="match status" value="1"/>
</dbReference>
<evidence type="ECO:0000256" key="8">
    <source>
        <dbReference type="ARBA" id="ARBA00022989"/>
    </source>
</evidence>
<proteinExistence type="inferred from homology"/>
<dbReference type="InterPro" id="IPR029044">
    <property type="entry name" value="Nucleotide-diphossugar_trans"/>
</dbReference>
<protein>
    <recommendedName>
        <fullName evidence="3 16">Galactosylgalactosylxylosylprotein 3-beta-glucuronosyltransferase</fullName>
        <ecNumber evidence="3 16">2.4.1.135</ecNumber>
    </recommendedName>
</protein>
<dbReference type="Gene3D" id="3.90.550.10">
    <property type="entry name" value="Spore Coat Polysaccharide Biosynthesis Protein SpsA, Chain A"/>
    <property type="match status" value="1"/>
</dbReference>
<dbReference type="PANTHER" id="PTHR10896">
    <property type="entry name" value="GALACTOSYLGALACTOSYLXYLOSYLPROTEIN 3-BETA-GLUCURONOSYLTRANSFERASE BETA-1,3-GLUCURONYLTRANSFERASE"/>
    <property type="match status" value="1"/>
</dbReference>
<evidence type="ECO:0000256" key="14">
    <source>
        <dbReference type="PIRSR" id="PIRSR605027-3"/>
    </source>
</evidence>
<sequence length="314" mass="36249">MQISRTPASRCVLYIVIIYSLFIFFLLLIKFTPENSPKICKISGSRGHFQRQKALVLPKIFLITATYNRLEQTAELTRLCHTFLHVPNIHWLVIEDATNISSKVSKLLGRCGVPFTLLHAKTPAAEVQRPEEPRWRHARGVAQRNRGLRWLRENLVQNQDKGVVYMADDDNTYSLQLFDEIRTTKRVSTWPVAFVGGLPWEGCVTKPDEPHVIERMWSIFKPWRVFPVDMAGFAVNLDLILSHPTAEFVYHKKPGLLETEFLKQLGLRNFTEMEPKADGCKRILVWHTQTKSPELYFTQSHLSGNVPELFPNEI</sequence>
<dbReference type="InterPro" id="IPR005027">
    <property type="entry name" value="Glyco_trans_43"/>
</dbReference>
<feature type="binding site" evidence="14">
    <location>
        <position position="170"/>
    </location>
    <ligand>
        <name>Mn(2+)</name>
        <dbReference type="ChEBI" id="CHEBI:29035"/>
    </ligand>
</feature>
<dbReference type="AlphaFoldDB" id="A0A0X3NR85"/>
<evidence type="ECO:0000313" key="17">
    <source>
        <dbReference type="EMBL" id="JAP42324.1"/>
    </source>
</evidence>
<feature type="site" description="Interaction with galactose moiety of substrate glycoprotein" evidence="15">
    <location>
        <position position="201"/>
    </location>
</feature>
<accession>A0A0X3NR85</accession>
<dbReference type="CDD" id="cd00218">
    <property type="entry name" value="GlcAT-I"/>
    <property type="match status" value="1"/>
</dbReference>
<evidence type="ECO:0000256" key="5">
    <source>
        <dbReference type="ARBA" id="ARBA00022692"/>
    </source>
</evidence>
<evidence type="ECO:0000256" key="4">
    <source>
        <dbReference type="ARBA" id="ARBA00022679"/>
    </source>
</evidence>
<comment type="subcellular location">
    <subcellularLocation>
        <location evidence="16">Golgi apparatus membrane</location>
        <topology evidence="16">Single-pass type II membrane protein</topology>
    </subcellularLocation>
    <subcellularLocation>
        <location evidence="1">Membrane</location>
        <topology evidence="1">Single-pass type II membrane protein</topology>
    </subcellularLocation>
</comment>
<keyword evidence="11 14" id="KW-0464">Manganese</keyword>
<comment type="cofactor">
    <cofactor evidence="14 16">
        <name>Mn(2+)</name>
        <dbReference type="ChEBI" id="CHEBI:29035"/>
    </cofactor>
</comment>
<dbReference type="UniPathway" id="UPA00378"/>
<dbReference type="Pfam" id="PF03360">
    <property type="entry name" value="Glyco_transf_43"/>
    <property type="match status" value="1"/>
</dbReference>
<keyword evidence="7 16" id="KW-0735">Signal-anchor</keyword>
<dbReference type="EMBL" id="GEEE01020901">
    <property type="protein sequence ID" value="JAP42324.1"/>
    <property type="molecule type" value="Transcribed_RNA"/>
</dbReference>
<evidence type="ECO:0000256" key="3">
    <source>
        <dbReference type="ARBA" id="ARBA00012641"/>
    </source>
</evidence>
<keyword evidence="16" id="KW-0333">Golgi apparatus</keyword>
<organism evidence="17">
    <name type="scientific">Schistocephalus solidus</name>
    <name type="common">Tapeworm</name>
    <dbReference type="NCBI Taxonomy" id="70667"/>
    <lineage>
        <taxon>Eukaryota</taxon>
        <taxon>Metazoa</taxon>
        <taxon>Spiralia</taxon>
        <taxon>Lophotrochozoa</taxon>
        <taxon>Platyhelminthes</taxon>
        <taxon>Cestoda</taxon>
        <taxon>Eucestoda</taxon>
        <taxon>Diphyllobothriidea</taxon>
        <taxon>Diphyllobothriidae</taxon>
        <taxon>Schistocephalus</taxon>
    </lineage>
</organism>
<dbReference type="EC" id="2.4.1.135" evidence="3 16"/>
<evidence type="ECO:0000256" key="13">
    <source>
        <dbReference type="PIRSR" id="PIRSR605027-1"/>
    </source>
</evidence>
<comment type="pathway">
    <text evidence="16">Protein modification; protein glycosylation.</text>
</comment>
<evidence type="ECO:0000256" key="1">
    <source>
        <dbReference type="ARBA" id="ARBA00004606"/>
    </source>
</evidence>
<dbReference type="GO" id="GO:0046872">
    <property type="term" value="F:metal ion binding"/>
    <property type="evidence" value="ECO:0007669"/>
    <property type="project" value="UniProtKB-KW"/>
</dbReference>
<evidence type="ECO:0000256" key="6">
    <source>
        <dbReference type="ARBA" id="ARBA00022723"/>
    </source>
</evidence>
<keyword evidence="6 14" id="KW-0479">Metal-binding</keyword>
<dbReference type="GO" id="GO:0015018">
    <property type="term" value="F:galactosylgalactosylxylosylprotein 3-beta-glucuronosyltransferase activity"/>
    <property type="evidence" value="ECO:0007669"/>
    <property type="project" value="UniProtKB-UniRule"/>
</dbReference>
<comment type="catalytic activity">
    <reaction evidence="12 16">
        <text>3-O-(beta-D-galactosyl-(1-&gt;3)-beta-D-galactosyl-(1-&gt;4)-beta-D-xylosyl)-L-seryl-[protein] + UDP-alpha-D-glucuronate = 3-O-(beta-D-GlcA-(1-&gt;3)-beta-D-Gal-(1-&gt;3)-beta-D-Gal-(1-&gt;4)-beta-D-Xyl)-L-seryl-[protein] + UDP + H(+)</text>
        <dbReference type="Rhea" id="RHEA:24168"/>
        <dbReference type="Rhea" id="RHEA-COMP:12571"/>
        <dbReference type="Rhea" id="RHEA-COMP:12573"/>
        <dbReference type="ChEBI" id="CHEBI:15378"/>
        <dbReference type="ChEBI" id="CHEBI:58052"/>
        <dbReference type="ChEBI" id="CHEBI:58223"/>
        <dbReference type="ChEBI" id="CHEBI:132090"/>
        <dbReference type="ChEBI" id="CHEBI:132093"/>
        <dbReference type="EC" id="2.4.1.135"/>
    </reaction>
</comment>
<evidence type="ECO:0000256" key="16">
    <source>
        <dbReference type="RuleBase" id="RU363127"/>
    </source>
</evidence>
<dbReference type="FunFam" id="3.90.550.10:FF:000044">
    <property type="entry name" value="Galactosylgalactosylxylosylprotein 3-beta-glucuronosyltransferase"/>
    <property type="match status" value="1"/>
</dbReference>
<feature type="transmembrane region" description="Helical" evidence="16">
    <location>
        <begin position="12"/>
        <end position="31"/>
    </location>
</feature>
<evidence type="ECO:0000256" key="9">
    <source>
        <dbReference type="ARBA" id="ARBA00023136"/>
    </source>
</evidence>
<reference evidence="17" key="1">
    <citation type="submission" date="2016-01" db="EMBL/GenBank/DDBJ databases">
        <title>Reference transcriptome for the parasite Schistocephalus solidus: insights into the molecular evolution of parasitism.</title>
        <authorList>
            <person name="Hebert F.O."/>
            <person name="Grambauer S."/>
            <person name="Barber I."/>
            <person name="Landry C.R."/>
            <person name="Aubin-Horth N."/>
        </authorList>
    </citation>
    <scope>NUCLEOTIDE SEQUENCE</scope>
</reference>
<evidence type="ECO:0000256" key="2">
    <source>
        <dbReference type="ARBA" id="ARBA00007706"/>
    </source>
</evidence>
<keyword evidence="9 16" id="KW-0472">Membrane</keyword>
<comment type="similarity">
    <text evidence="2 16">Belongs to the glycosyltransferase 43 family.</text>
</comment>
<keyword evidence="5 16" id="KW-0812">Transmembrane</keyword>
<name>A0A0X3NR85_SCHSO</name>
<evidence type="ECO:0000256" key="7">
    <source>
        <dbReference type="ARBA" id="ARBA00022968"/>
    </source>
</evidence>
<evidence type="ECO:0000256" key="15">
    <source>
        <dbReference type="PIRSR" id="PIRSR605027-4"/>
    </source>
</evidence>
<keyword evidence="8 16" id="KW-1133">Transmembrane helix</keyword>
<dbReference type="GO" id="GO:0050650">
    <property type="term" value="P:chondroitin sulfate proteoglycan biosynthetic process"/>
    <property type="evidence" value="ECO:0007669"/>
    <property type="project" value="TreeGrafter"/>
</dbReference>
<gene>
    <name evidence="17" type="primary">B3GA1</name>
    <name evidence="17" type="ORF">TR85861</name>
</gene>
<feature type="active site" description="Proton donor/acceptor" evidence="13">
    <location>
        <position position="258"/>
    </location>
</feature>
<evidence type="ECO:0000256" key="10">
    <source>
        <dbReference type="ARBA" id="ARBA00023180"/>
    </source>
</evidence>
<evidence type="ECO:0000256" key="11">
    <source>
        <dbReference type="ARBA" id="ARBA00023211"/>
    </source>
</evidence>
<dbReference type="EMBL" id="GEEE01019111">
    <property type="protein sequence ID" value="JAP44114.1"/>
    <property type="molecule type" value="Transcribed_RNA"/>
</dbReference>
<dbReference type="GO" id="GO:0005975">
    <property type="term" value="P:carbohydrate metabolic process"/>
    <property type="evidence" value="ECO:0007669"/>
    <property type="project" value="TreeGrafter"/>
</dbReference>